<dbReference type="PANTHER" id="PTHR30087:SF1">
    <property type="entry name" value="HYPOTHETICAL CYTOSOLIC PROTEIN"/>
    <property type="match status" value="1"/>
</dbReference>
<name>A0A380LMH5_9FIRM</name>
<protein>
    <submittedName>
        <fullName evidence="1">Purine nucleoside phosphorylase</fullName>
        <ecNumber evidence="1">2.4.2.1</ecNumber>
    </submittedName>
</protein>
<dbReference type="GeneID" id="77461850"/>
<dbReference type="Pfam" id="PF04463">
    <property type="entry name" value="2-thiour_desulf"/>
    <property type="match status" value="1"/>
</dbReference>
<keyword evidence="1" id="KW-0808">Transferase</keyword>
<dbReference type="EMBL" id="UHFX01000003">
    <property type="protein sequence ID" value="SUO03992.1"/>
    <property type="molecule type" value="Genomic_DNA"/>
</dbReference>
<proteinExistence type="predicted"/>
<organism evidence="1 2">
    <name type="scientific">Faecalicoccus pleomorphus</name>
    <dbReference type="NCBI Taxonomy" id="1323"/>
    <lineage>
        <taxon>Bacteria</taxon>
        <taxon>Bacillati</taxon>
        <taxon>Bacillota</taxon>
        <taxon>Erysipelotrichia</taxon>
        <taxon>Erysipelotrichales</taxon>
        <taxon>Erysipelotrichaceae</taxon>
        <taxon>Faecalicoccus</taxon>
    </lineage>
</organism>
<keyword evidence="2" id="KW-1185">Reference proteome</keyword>
<dbReference type="Proteomes" id="UP000255523">
    <property type="component" value="Unassembled WGS sequence"/>
</dbReference>
<reference evidence="1 2" key="1">
    <citation type="submission" date="2018-06" db="EMBL/GenBank/DDBJ databases">
        <authorList>
            <consortium name="Pathogen Informatics"/>
            <person name="Doyle S."/>
        </authorList>
    </citation>
    <scope>NUCLEOTIDE SEQUENCE [LARGE SCALE GENOMIC DNA]</scope>
    <source>
        <strain evidence="1 2">NCTC11087</strain>
    </source>
</reference>
<dbReference type="RefSeq" id="WP_022789299.1">
    <property type="nucleotide sequence ID" value="NZ_CALEXM010000025.1"/>
</dbReference>
<dbReference type="InterPro" id="IPR007553">
    <property type="entry name" value="2-thiour_desulf"/>
</dbReference>
<evidence type="ECO:0000313" key="2">
    <source>
        <dbReference type="Proteomes" id="UP000255523"/>
    </source>
</evidence>
<dbReference type="EC" id="2.4.2.1" evidence="1"/>
<gene>
    <name evidence="1" type="ORF">NCTC11087_00876</name>
</gene>
<accession>A0A380LMH5</accession>
<keyword evidence="1" id="KW-0328">Glycosyltransferase</keyword>
<dbReference type="GO" id="GO:0004731">
    <property type="term" value="F:purine-nucleoside phosphorylase activity"/>
    <property type="evidence" value="ECO:0007669"/>
    <property type="project" value="UniProtKB-EC"/>
</dbReference>
<dbReference type="PANTHER" id="PTHR30087">
    <property type="entry name" value="INNER MEMBRANE PROTEIN"/>
    <property type="match status" value="1"/>
</dbReference>
<evidence type="ECO:0000313" key="1">
    <source>
        <dbReference type="EMBL" id="SUO03992.1"/>
    </source>
</evidence>
<dbReference type="AlphaFoldDB" id="A0A380LMH5"/>
<dbReference type="OrthoDB" id="9797779at2"/>
<sequence length="136" mass="15012">MRVSVSACLVGQKCRYDGNHCKRDILDTFLKEHEIIPVCPECLAGFSIPREPIEILDGKVITRSGKDVTSSLEKGVEKALSILKENKIEIVILKSRSPSCGVGFTYDGTFSGCLIQQDGMFARALKKNGFFILQVD</sequence>